<dbReference type="PROSITE" id="PS51194">
    <property type="entry name" value="HELICASE_CTER"/>
    <property type="match status" value="1"/>
</dbReference>
<keyword evidence="13" id="KW-1185">Reference proteome</keyword>
<dbReference type="GO" id="GO:0016887">
    <property type="term" value="F:ATP hydrolysis activity"/>
    <property type="evidence" value="ECO:0007669"/>
    <property type="project" value="RHEA"/>
</dbReference>
<dbReference type="SMART" id="SM01178">
    <property type="entry name" value="DUF4217"/>
    <property type="match status" value="1"/>
</dbReference>
<dbReference type="CDD" id="cd18787">
    <property type="entry name" value="SF2_C_DEAD"/>
    <property type="match status" value="1"/>
</dbReference>
<keyword evidence="2 7" id="KW-0378">Hydrolase</keyword>
<feature type="region of interest" description="Disordered" evidence="8">
    <location>
        <begin position="723"/>
        <end position="808"/>
    </location>
</feature>
<evidence type="ECO:0000259" key="9">
    <source>
        <dbReference type="PROSITE" id="PS51192"/>
    </source>
</evidence>
<feature type="compositionally biased region" description="Acidic residues" evidence="8">
    <location>
        <begin position="787"/>
        <end position="800"/>
    </location>
</feature>
<evidence type="ECO:0000256" key="4">
    <source>
        <dbReference type="ARBA" id="ARBA00022840"/>
    </source>
</evidence>
<keyword evidence="5 7" id="KW-0694">RNA-binding</keyword>
<dbReference type="OrthoDB" id="10259640at2759"/>
<feature type="domain" description="Helicase C-terminal" evidence="10">
    <location>
        <begin position="280"/>
        <end position="446"/>
    </location>
</feature>
<evidence type="ECO:0000256" key="7">
    <source>
        <dbReference type="RuleBase" id="RU365068"/>
    </source>
</evidence>
<sequence>MSLCGFNLIPIQQPWFSVSLYMRQLRNGSKRRKDKAKVKETVESVIARYADFAEQDSRTLTSFSQMPLSAATQRGLKESNFINPTDIQRESLQYSLTGADVVGAAKTGSGKTLAFLIPVLECLWRQRWSRTVDGLGSLIISPTRELAFQTFQVLNKIGAHHQFSVAVLIGGTDVEFESKRIGSVNIVVCTPGRLLQHMDENSTFSCEQLQILVIDEADRILDLGFSRQINAILENLPNSRQTLLFSATQTKNVKDLVRLALRDPLYISAHENAPQVTPESLQQSYFVCSDEDKINALWSFLLNHRKKKTLIFVSCCKQARFLTEAFCHLRPGFSLMGLWGTMNQMKRLEVFKKFNNKTIGAAMIATDVASRGLDFARVDIVLQLDCPVDTDDYIHRVGRTARMDAKGEAILVLTPAQEQAMLIRLQEKDIPITKISINEKQIMNISRRLQSVIAQYPGMKEFAQRSFVAYIRTIYLMRNKDVFNLDTIDLAALARSYGLAATPRVRFLKRIANKHQNLHTNTSRKQEGEKSAEELMKMMISAAKTRKEVVVTENNNDGDGDIENEEIDLGFGTSENNEVRGDRQSNFSLKVIDNGSDEDSGDFLKITRKNVFNIFPDKVAEVPEEPKRESKKLVTRHALAKKILKKGVKLGVKKIFTDDGTEILQPLNQISDFVKRFFICIFLEESKAFLTTVPNDGELIGLNVDEAKRQMIQIDQADKMTYKEKQKMWRKKKKEKQKDRMKKTQNNEGGMILDLGAERSDSNGEPDLSWLPDPDKPKKYDEKWNEVEDNSMDDYNEGVDDNGNGNVELIRRRKRKLLDDEERALALLRSS</sequence>
<gene>
    <name evidence="12" type="ORF">NAV_LOCUS931</name>
</gene>
<dbReference type="SUPFAM" id="SSF52540">
    <property type="entry name" value="P-loop containing nucleoside triphosphate hydrolases"/>
    <property type="match status" value="1"/>
</dbReference>
<evidence type="ECO:0000256" key="6">
    <source>
        <dbReference type="PROSITE-ProRule" id="PRU00552"/>
    </source>
</evidence>
<feature type="compositionally biased region" description="Basic and acidic residues" evidence="8">
    <location>
        <begin position="773"/>
        <end position="786"/>
    </location>
</feature>
<dbReference type="SMART" id="SM00487">
    <property type="entry name" value="DEXDc"/>
    <property type="match status" value="1"/>
</dbReference>
<dbReference type="EMBL" id="UPTC01000069">
    <property type="protein sequence ID" value="VBB26101.1"/>
    <property type="molecule type" value="Genomic_DNA"/>
</dbReference>
<dbReference type="PROSITE" id="PS51192">
    <property type="entry name" value="HELICASE_ATP_BIND_1"/>
    <property type="match status" value="1"/>
</dbReference>
<comment type="function">
    <text evidence="7">RNA helicase.</text>
</comment>
<evidence type="ECO:0000256" key="5">
    <source>
        <dbReference type="ARBA" id="ARBA00022884"/>
    </source>
</evidence>
<name>A0A498S3G1_ACAVI</name>
<feature type="domain" description="Helicase ATP-binding" evidence="9">
    <location>
        <begin position="92"/>
        <end position="267"/>
    </location>
</feature>
<comment type="domain">
    <text evidence="7">The Q motif is unique to and characteristic of the DEAD box family of RNA helicases and controls ATP binding and hydrolysis.</text>
</comment>
<dbReference type="InterPro" id="IPR014014">
    <property type="entry name" value="RNA_helicase_DEAD_Q_motif"/>
</dbReference>
<accession>A0A498S3G1</accession>
<dbReference type="GO" id="GO:0043186">
    <property type="term" value="C:P granule"/>
    <property type="evidence" value="ECO:0007669"/>
    <property type="project" value="UniProtKB-ARBA"/>
</dbReference>
<dbReference type="InterPro" id="IPR014001">
    <property type="entry name" value="Helicase_ATP-bd"/>
</dbReference>
<evidence type="ECO:0000256" key="3">
    <source>
        <dbReference type="ARBA" id="ARBA00022806"/>
    </source>
</evidence>
<evidence type="ECO:0000256" key="2">
    <source>
        <dbReference type="ARBA" id="ARBA00022801"/>
    </source>
</evidence>
<evidence type="ECO:0000256" key="1">
    <source>
        <dbReference type="ARBA" id="ARBA00022741"/>
    </source>
</evidence>
<dbReference type="InterPro" id="IPR027417">
    <property type="entry name" value="P-loop_NTPase"/>
</dbReference>
<dbReference type="PROSITE" id="PS00039">
    <property type="entry name" value="DEAD_ATP_HELICASE"/>
    <property type="match status" value="1"/>
</dbReference>
<dbReference type="AlphaFoldDB" id="A0A498S3G1"/>
<dbReference type="InterPro" id="IPR011545">
    <property type="entry name" value="DEAD/DEAH_box_helicase_dom"/>
</dbReference>
<dbReference type="EC" id="3.6.4.13" evidence="7"/>
<keyword evidence="3 7" id="KW-0347">Helicase</keyword>
<reference evidence="12 13" key="1">
    <citation type="submission" date="2018-08" db="EMBL/GenBank/DDBJ databases">
        <authorList>
            <person name="Laetsch R D."/>
            <person name="Stevens L."/>
            <person name="Kumar S."/>
            <person name="Blaxter L. M."/>
        </authorList>
    </citation>
    <scope>NUCLEOTIDE SEQUENCE [LARGE SCALE GENOMIC DNA]</scope>
</reference>
<dbReference type="GO" id="GO:0005524">
    <property type="term" value="F:ATP binding"/>
    <property type="evidence" value="ECO:0007669"/>
    <property type="project" value="UniProtKB-UniRule"/>
</dbReference>
<dbReference type="InterPro" id="IPR000629">
    <property type="entry name" value="RNA-helicase_DEAD-box_CS"/>
</dbReference>
<feature type="compositionally biased region" description="Basic residues" evidence="8">
    <location>
        <begin position="728"/>
        <end position="743"/>
    </location>
</feature>
<evidence type="ECO:0000259" key="10">
    <source>
        <dbReference type="PROSITE" id="PS51194"/>
    </source>
</evidence>
<keyword evidence="4 7" id="KW-0067">ATP-binding</keyword>
<dbReference type="Gene3D" id="3.40.50.300">
    <property type="entry name" value="P-loop containing nucleotide triphosphate hydrolases"/>
    <property type="match status" value="2"/>
</dbReference>
<dbReference type="Pfam" id="PF00270">
    <property type="entry name" value="DEAD"/>
    <property type="match status" value="1"/>
</dbReference>
<dbReference type="Proteomes" id="UP000276991">
    <property type="component" value="Unassembled WGS sequence"/>
</dbReference>
<evidence type="ECO:0000313" key="13">
    <source>
        <dbReference type="Proteomes" id="UP000276991"/>
    </source>
</evidence>
<proteinExistence type="inferred from homology"/>
<evidence type="ECO:0000259" key="11">
    <source>
        <dbReference type="PROSITE" id="PS51195"/>
    </source>
</evidence>
<comment type="similarity">
    <text evidence="7">Belongs to the DEAD box helicase family.</text>
</comment>
<dbReference type="PANTHER" id="PTHR24031">
    <property type="entry name" value="RNA HELICASE"/>
    <property type="match status" value="1"/>
</dbReference>
<feature type="domain" description="DEAD-box RNA helicase Q" evidence="11">
    <location>
        <begin position="61"/>
        <end position="89"/>
    </location>
</feature>
<organism evidence="12 13">
    <name type="scientific">Acanthocheilonema viteae</name>
    <name type="common">Filarial nematode worm</name>
    <name type="synonym">Dipetalonema viteae</name>
    <dbReference type="NCBI Taxonomy" id="6277"/>
    <lineage>
        <taxon>Eukaryota</taxon>
        <taxon>Metazoa</taxon>
        <taxon>Ecdysozoa</taxon>
        <taxon>Nematoda</taxon>
        <taxon>Chromadorea</taxon>
        <taxon>Rhabditida</taxon>
        <taxon>Spirurina</taxon>
        <taxon>Spiruromorpha</taxon>
        <taxon>Filarioidea</taxon>
        <taxon>Onchocercidae</taxon>
        <taxon>Acanthocheilonema</taxon>
    </lineage>
</organism>
<dbReference type="SMART" id="SM00490">
    <property type="entry name" value="HELICc"/>
    <property type="match status" value="1"/>
</dbReference>
<dbReference type="STRING" id="6277.A0A498S3G1"/>
<dbReference type="Pfam" id="PF00271">
    <property type="entry name" value="Helicase_C"/>
    <property type="match status" value="1"/>
</dbReference>
<dbReference type="InterPro" id="IPR025313">
    <property type="entry name" value="SPB4-like_CTE"/>
</dbReference>
<evidence type="ECO:0000313" key="12">
    <source>
        <dbReference type="EMBL" id="VBB26101.1"/>
    </source>
</evidence>
<dbReference type="GO" id="GO:0003724">
    <property type="term" value="F:RNA helicase activity"/>
    <property type="evidence" value="ECO:0007669"/>
    <property type="project" value="UniProtKB-EC"/>
</dbReference>
<comment type="catalytic activity">
    <reaction evidence="7">
        <text>ATP + H2O = ADP + phosphate + H(+)</text>
        <dbReference type="Rhea" id="RHEA:13065"/>
        <dbReference type="ChEBI" id="CHEBI:15377"/>
        <dbReference type="ChEBI" id="CHEBI:15378"/>
        <dbReference type="ChEBI" id="CHEBI:30616"/>
        <dbReference type="ChEBI" id="CHEBI:43474"/>
        <dbReference type="ChEBI" id="CHEBI:456216"/>
        <dbReference type="EC" id="3.6.4.13"/>
    </reaction>
</comment>
<keyword evidence="1 7" id="KW-0547">Nucleotide-binding</keyword>
<dbReference type="Pfam" id="PF13959">
    <property type="entry name" value="CTE_SPB4"/>
    <property type="match status" value="1"/>
</dbReference>
<feature type="short sequence motif" description="Q motif" evidence="6">
    <location>
        <begin position="61"/>
        <end position="89"/>
    </location>
</feature>
<protein>
    <recommendedName>
        <fullName evidence="7">ATP-dependent RNA helicase</fullName>
        <ecNumber evidence="7">3.6.4.13</ecNumber>
    </recommendedName>
</protein>
<evidence type="ECO:0000256" key="8">
    <source>
        <dbReference type="SAM" id="MobiDB-lite"/>
    </source>
</evidence>
<dbReference type="PROSITE" id="PS51195">
    <property type="entry name" value="Q_MOTIF"/>
    <property type="match status" value="1"/>
</dbReference>
<dbReference type="InterPro" id="IPR001650">
    <property type="entry name" value="Helicase_C-like"/>
</dbReference>
<dbReference type="GO" id="GO:0003723">
    <property type="term" value="F:RNA binding"/>
    <property type="evidence" value="ECO:0007669"/>
    <property type="project" value="UniProtKB-UniRule"/>
</dbReference>
<dbReference type="CDD" id="cd17941">
    <property type="entry name" value="DEADc_DDX10"/>
    <property type="match status" value="1"/>
</dbReference>